<feature type="domain" description="Type I restriction enzyme R protein N-terminal" evidence="1">
    <location>
        <begin position="24"/>
        <end position="126"/>
    </location>
</feature>
<proteinExistence type="predicted"/>
<protein>
    <recommendedName>
        <fullName evidence="1">Type I restriction enzyme R protein N-terminal domain-containing protein</fullName>
    </recommendedName>
</protein>
<evidence type="ECO:0000313" key="3">
    <source>
        <dbReference type="Proteomes" id="UP000177583"/>
    </source>
</evidence>
<sequence length="359" mass="40308">MAFTEKIKDLAGRIAKQADQTKTEEAAKQAFVLPFLAALGYDVFNPSEVVPEYTQDVGTKKGERVDYAILKDGEPIILIECKASAAELTVEHASQLYRYFAARKTPVAILTNGVQYKFYSDLEETNKMDQRPFFEFSFLDLPEAVPAELERFCKDQFNAEVVVSAAVELKYTREIKAIFENQTKAADEDFVKFLAGKVHNGRMTQTRRDQFGKIVSQALLQFVDDQIRERLRLNKPVSAPAPTDAPAPVAASAALETTLEELEVFQIVRAILRQAVDPARIAYRDAQSYFSVLLDDNNRKPLCRFKANEKGKRFGTLDVSRKDVWHDIEKLEEIFGFAELLLASLKGYEAGGVEAGKEG</sequence>
<comment type="caution">
    <text evidence="2">The sequence shown here is derived from an EMBL/GenBank/DDBJ whole genome shotgun (WGS) entry which is preliminary data.</text>
</comment>
<dbReference type="Pfam" id="PF13588">
    <property type="entry name" value="HSDR_N_2"/>
    <property type="match status" value="1"/>
</dbReference>
<dbReference type="InterPro" id="IPR017035">
    <property type="entry name" value="UCP035009_HsdR_All3000-type"/>
</dbReference>
<dbReference type="AlphaFoldDB" id="A0A1F6GL62"/>
<dbReference type="EMBL" id="MFNF01000066">
    <property type="protein sequence ID" value="OGG98848.1"/>
    <property type="molecule type" value="Genomic_DNA"/>
</dbReference>
<gene>
    <name evidence="2" type="ORF">A2557_13155</name>
</gene>
<dbReference type="Proteomes" id="UP000177583">
    <property type="component" value="Unassembled WGS sequence"/>
</dbReference>
<evidence type="ECO:0000259" key="1">
    <source>
        <dbReference type="Pfam" id="PF13588"/>
    </source>
</evidence>
<reference evidence="2 3" key="1">
    <citation type="journal article" date="2016" name="Nat. Commun.">
        <title>Thousands of microbial genomes shed light on interconnected biogeochemical processes in an aquifer system.</title>
        <authorList>
            <person name="Anantharaman K."/>
            <person name="Brown C.T."/>
            <person name="Hug L.A."/>
            <person name="Sharon I."/>
            <person name="Castelle C.J."/>
            <person name="Probst A.J."/>
            <person name="Thomas B.C."/>
            <person name="Singh A."/>
            <person name="Wilkins M.J."/>
            <person name="Karaoz U."/>
            <person name="Brodie E.L."/>
            <person name="Williams K.H."/>
            <person name="Hubbard S.S."/>
            <person name="Banfield J.F."/>
        </authorList>
    </citation>
    <scope>NUCLEOTIDE SEQUENCE [LARGE SCALE GENOMIC DNA]</scope>
</reference>
<organism evidence="2 3">
    <name type="scientific">Candidatus Lambdaproteobacteria bacterium RIFOXYD2_FULL_56_26</name>
    <dbReference type="NCBI Taxonomy" id="1817773"/>
    <lineage>
        <taxon>Bacteria</taxon>
        <taxon>Pseudomonadati</taxon>
        <taxon>Pseudomonadota</taxon>
        <taxon>Candidatus Lambdaproteobacteria</taxon>
    </lineage>
</organism>
<evidence type="ECO:0000313" key="2">
    <source>
        <dbReference type="EMBL" id="OGG98848.1"/>
    </source>
</evidence>
<name>A0A1F6GL62_9PROT</name>
<dbReference type="PIRSF" id="PIRSF035009">
    <property type="entry name" value="UCP035009_HSDR_N"/>
    <property type="match status" value="1"/>
</dbReference>
<accession>A0A1F6GL62</accession>
<dbReference type="InterPro" id="IPR029464">
    <property type="entry name" value="HSDR_N"/>
</dbReference>